<accession>A0ABX7E657</accession>
<dbReference type="RefSeq" id="WP_202779218.1">
    <property type="nucleotide sequence ID" value="NZ_CP065425.1"/>
</dbReference>
<evidence type="ECO:0000313" key="3">
    <source>
        <dbReference type="Proteomes" id="UP000595691"/>
    </source>
</evidence>
<dbReference type="Proteomes" id="UP000595691">
    <property type="component" value="Chromosome"/>
</dbReference>
<keyword evidence="3" id="KW-1185">Reference proteome</keyword>
<name>A0ABX7E657_9BACI</name>
<feature type="domain" description="DUF8042" evidence="1">
    <location>
        <begin position="77"/>
        <end position="190"/>
    </location>
</feature>
<reference evidence="2 3" key="1">
    <citation type="submission" date="2020-11" db="EMBL/GenBank/DDBJ databases">
        <title>Taxonomic evaluation of the Bacillus sporothermodurans group of bacteria based on whole genome sequences.</title>
        <authorList>
            <person name="Fiedler G."/>
            <person name="Herbstmann A.-D."/>
            <person name="Doll E."/>
            <person name="Wenning M."/>
            <person name="Brinks E."/>
            <person name="Kabisch J."/>
            <person name="Breitenwieser F."/>
            <person name="Lappann M."/>
            <person name="Boehnlein C."/>
            <person name="Franz C."/>
        </authorList>
    </citation>
    <scope>NUCLEOTIDE SEQUENCE [LARGE SCALE GENOMIC DNA]</scope>
    <source>
        <strain evidence="2 3">JCM 19841</strain>
    </source>
</reference>
<dbReference type="EMBL" id="CP065425">
    <property type="protein sequence ID" value="QQZ10272.1"/>
    <property type="molecule type" value="Genomic_DNA"/>
</dbReference>
<dbReference type="InterPro" id="IPR058355">
    <property type="entry name" value="DUF8042"/>
</dbReference>
<organism evidence="2 3">
    <name type="scientific">Heyndrickxia vini</name>
    <dbReference type="NCBI Taxonomy" id="1476025"/>
    <lineage>
        <taxon>Bacteria</taxon>
        <taxon>Bacillati</taxon>
        <taxon>Bacillota</taxon>
        <taxon>Bacilli</taxon>
        <taxon>Bacillales</taxon>
        <taxon>Bacillaceae</taxon>
        <taxon>Heyndrickxia</taxon>
    </lineage>
</organism>
<gene>
    <name evidence="2" type="ORF">I5776_04755</name>
</gene>
<evidence type="ECO:0000313" key="2">
    <source>
        <dbReference type="EMBL" id="QQZ10272.1"/>
    </source>
</evidence>
<protein>
    <recommendedName>
        <fullName evidence="1">DUF8042 domain-containing protein</fullName>
    </recommendedName>
</protein>
<proteinExistence type="predicted"/>
<evidence type="ECO:0000259" key="1">
    <source>
        <dbReference type="Pfam" id="PF26154"/>
    </source>
</evidence>
<dbReference type="Pfam" id="PF26154">
    <property type="entry name" value="DUF8042"/>
    <property type="match status" value="1"/>
</dbReference>
<sequence length="200" mass="23640">MQVNILGDTFFYKNPEELNDILNKINQLTKRKKLIVSHYIIDGTEIFKPLEEFFLEEGFEKTKDVTVVAYTEREYIIHIMKEASDYLDRAIPALSSLNTSLFHNEGNNKWIHFQEFIEGMQWLVSVIHLYKKSDLWDDNCNEYLLILNNLQDQLKSLLISLEKQDITLLTDIIDYEIIPVLHSLKKQLQITLINSKYIEQ</sequence>